<evidence type="ECO:0000313" key="11">
    <source>
        <dbReference type="EMBL" id="VWC63378.1"/>
    </source>
</evidence>
<dbReference type="GO" id="GO:0015721">
    <property type="term" value="P:bile acid and bile salt transport"/>
    <property type="evidence" value="ECO:0007669"/>
    <property type="project" value="UniProtKB-ARBA"/>
</dbReference>
<dbReference type="EMBL" id="CABVQH010000005">
    <property type="protein sequence ID" value="VWC63378.1"/>
    <property type="molecule type" value="Genomic_DNA"/>
</dbReference>
<evidence type="ECO:0000256" key="2">
    <source>
        <dbReference type="ARBA" id="ARBA00009477"/>
    </source>
</evidence>
<dbReference type="GO" id="GO:0046677">
    <property type="term" value="P:response to antibiotic"/>
    <property type="evidence" value="ECO:0007669"/>
    <property type="project" value="UniProtKB-ARBA"/>
</dbReference>
<dbReference type="PANTHER" id="PTHR30386:SF19">
    <property type="entry name" value="MULTIDRUG EXPORT PROTEIN EMRA-RELATED"/>
    <property type="match status" value="1"/>
</dbReference>
<proteinExistence type="inferred from homology"/>
<sequence>MSTQTRVEVAPVEDEQQPRRKRMVLAFSAALAVAALGYGAYWLTVARFVESTDDAYVGGNVIQLAPQTPGTVVSIRADDTNFVKAGTVMVQLDQTDARLAVEQATAQLAQVIRRTRTLYQSQSAQAANVAGREADLAKARADLAHRRALAGSGAVSDEEIRHAQDSVNLASASLDAAREQWSSSRTLAGASPLDEHPEVAQAVARVKEAQLALERTSVVAPESGFVARRSVQVGQRVAVGTSLLSVVPLDQLWVDANFKESQLRHMRIGQSVTLTTDLFGKGVVYHGKVAGLGAGTGSAFSLLPPQNATGNWIKVVQRLPVRVTLDPAEVRAHPLRVGLSVVADVDIKDSSGVQLATTEPDRPVAQTAVYDAQAQAVDTAVERLVAADTRH</sequence>
<dbReference type="Gene3D" id="1.10.287.470">
    <property type="entry name" value="Helix hairpin bin"/>
    <property type="match status" value="1"/>
</dbReference>
<accession>A0A6P2THP7</accession>
<dbReference type="Gene3D" id="2.40.30.170">
    <property type="match status" value="1"/>
</dbReference>
<evidence type="ECO:0000256" key="7">
    <source>
        <dbReference type="ARBA" id="ARBA00022989"/>
    </source>
</evidence>
<comment type="subcellular location">
    <subcellularLocation>
        <location evidence="1">Cell inner membrane</location>
        <topology evidence="1">Single-pass membrane protein</topology>
    </subcellularLocation>
</comment>
<keyword evidence="3" id="KW-0813">Transport</keyword>
<evidence type="ECO:0000256" key="8">
    <source>
        <dbReference type="ARBA" id="ARBA00023136"/>
    </source>
</evidence>
<name>A0A6P2THP7_BURL3</name>
<keyword evidence="6 9" id="KW-0812">Transmembrane</keyword>
<dbReference type="InterPro" id="IPR058633">
    <property type="entry name" value="EmrA/FarA_HH"/>
</dbReference>
<keyword evidence="5" id="KW-0997">Cell inner membrane</keyword>
<evidence type="ECO:0000256" key="6">
    <source>
        <dbReference type="ARBA" id="ARBA00022692"/>
    </source>
</evidence>
<evidence type="ECO:0000313" key="12">
    <source>
        <dbReference type="Proteomes" id="UP000494260"/>
    </source>
</evidence>
<keyword evidence="7 9" id="KW-1133">Transmembrane helix</keyword>
<feature type="domain" description="Multidrug export protein EmrA/FarA alpha-helical hairpin" evidence="10">
    <location>
        <begin position="95"/>
        <end position="216"/>
    </location>
</feature>
<dbReference type="FunFam" id="2.40.30.170:FF:000003">
    <property type="entry name" value="Multidrug resistance protein A"/>
    <property type="match status" value="1"/>
</dbReference>
<gene>
    <name evidence="11" type="ORF">BLA18109_01874</name>
</gene>
<keyword evidence="8 9" id="KW-0472">Membrane</keyword>
<dbReference type="Proteomes" id="UP000494260">
    <property type="component" value="Unassembled WGS sequence"/>
</dbReference>
<dbReference type="AlphaFoldDB" id="A0A6P2THP7"/>
<evidence type="ECO:0000256" key="9">
    <source>
        <dbReference type="SAM" id="Phobius"/>
    </source>
</evidence>
<keyword evidence="4" id="KW-1003">Cell membrane</keyword>
<dbReference type="SUPFAM" id="SSF111369">
    <property type="entry name" value="HlyD-like secretion proteins"/>
    <property type="match status" value="2"/>
</dbReference>
<evidence type="ECO:0000259" key="10">
    <source>
        <dbReference type="Pfam" id="PF25885"/>
    </source>
</evidence>
<dbReference type="PANTHER" id="PTHR30386">
    <property type="entry name" value="MEMBRANE FUSION SUBUNIT OF EMRAB-TOLC MULTIDRUG EFFLUX PUMP"/>
    <property type="match status" value="1"/>
</dbReference>
<dbReference type="InterPro" id="IPR050739">
    <property type="entry name" value="MFP"/>
</dbReference>
<evidence type="ECO:0000256" key="4">
    <source>
        <dbReference type="ARBA" id="ARBA00022475"/>
    </source>
</evidence>
<dbReference type="GO" id="GO:1990961">
    <property type="term" value="P:xenobiotic detoxification by transmembrane export across the plasma membrane"/>
    <property type="evidence" value="ECO:0007669"/>
    <property type="project" value="UniProtKB-ARBA"/>
</dbReference>
<dbReference type="Pfam" id="PF25885">
    <property type="entry name" value="HH_EMRA"/>
    <property type="match status" value="1"/>
</dbReference>
<evidence type="ECO:0000256" key="3">
    <source>
        <dbReference type="ARBA" id="ARBA00022448"/>
    </source>
</evidence>
<protein>
    <submittedName>
        <fullName evidence="11">Efflux pump membrane protein</fullName>
    </submittedName>
</protein>
<evidence type="ECO:0000256" key="5">
    <source>
        <dbReference type="ARBA" id="ARBA00022519"/>
    </source>
</evidence>
<reference evidence="11 12" key="1">
    <citation type="submission" date="2019-09" db="EMBL/GenBank/DDBJ databases">
        <authorList>
            <person name="Depoorter E."/>
        </authorList>
    </citation>
    <scope>NUCLEOTIDE SEQUENCE [LARGE SCALE GENOMIC DNA]</scope>
    <source>
        <strain evidence="11">R-18109</strain>
    </source>
</reference>
<dbReference type="GO" id="GO:0005886">
    <property type="term" value="C:plasma membrane"/>
    <property type="evidence" value="ECO:0007669"/>
    <property type="project" value="UniProtKB-SubCell"/>
</dbReference>
<dbReference type="RefSeq" id="WP_174950240.1">
    <property type="nucleotide sequence ID" value="NZ_CABVQH010000005.1"/>
</dbReference>
<comment type="similarity">
    <text evidence="2">Belongs to the membrane fusion protein (MFP) (TC 8.A.1) family.</text>
</comment>
<feature type="transmembrane region" description="Helical" evidence="9">
    <location>
        <begin position="24"/>
        <end position="43"/>
    </location>
</feature>
<evidence type="ECO:0000256" key="1">
    <source>
        <dbReference type="ARBA" id="ARBA00004377"/>
    </source>
</evidence>
<organism evidence="11 12">
    <name type="scientific">Burkholderia lata (strain ATCC 17760 / DSM 23089 / LMG 22485 / NCIMB 9086 / R18194 / 383)</name>
    <dbReference type="NCBI Taxonomy" id="482957"/>
    <lineage>
        <taxon>Bacteria</taxon>
        <taxon>Pseudomonadati</taxon>
        <taxon>Pseudomonadota</taxon>
        <taxon>Betaproteobacteria</taxon>
        <taxon>Burkholderiales</taxon>
        <taxon>Burkholderiaceae</taxon>
        <taxon>Burkholderia</taxon>
        <taxon>Burkholderia cepacia complex</taxon>
    </lineage>
</organism>